<evidence type="ECO:0000313" key="14">
    <source>
        <dbReference type="EMBL" id="ARD23301.1"/>
    </source>
</evidence>
<evidence type="ECO:0000256" key="8">
    <source>
        <dbReference type="ARBA" id="ARBA00022989"/>
    </source>
</evidence>
<evidence type="ECO:0000259" key="13">
    <source>
        <dbReference type="PROSITE" id="PS50885"/>
    </source>
</evidence>
<sequence length="478" mass="53092">MTRFIANQLSKLTHLVQLKNKSFSLKSAQLDSLKLRLMLSGLLLIVVLLPLIGVTVNSAFQHQITQSINQQLRAYVYSVLAVAEVKDDSVVMPNYLLENQFNVIGSGLYALITTDNQMVWQSESFFGLSLPTPAKTELALPTPPMGEGKLTQVSFDDLAGNGDNNHVVYSFSVSFETPNAPLPITVHIIKDDADYQKQISEFSATLWTWLIILMLVLVLIQAIWLFWTLKPLNQFTRELALVDQGQQTRLNSNYPAELNAVAKQLNVLLSTEQQQRQRYRNALADLAHSLKTPLAVLQSQSDLSEDSKEQASNINNIISYQLNKAKMSANTAWHLGVSIDEVAGKLIRTLSKIHQHSSLDIDYQSQAGLIFKGDETDLSEMLGNLLDNACKAAKSQVCLSVTQSESCLFFIIEDDGKGLTEQQKETIFERGMRADTYHQGHGIGLAIVKDLVTSYEGTLTVNESAEYGGAKFMLSFAR</sequence>
<evidence type="ECO:0000313" key="15">
    <source>
        <dbReference type="Proteomes" id="UP000191820"/>
    </source>
</evidence>
<name>A0ABM6JPL6_9GAMM</name>
<dbReference type="Pfam" id="PF02518">
    <property type="entry name" value="HATPase_c"/>
    <property type="match status" value="1"/>
</dbReference>
<dbReference type="EC" id="2.7.13.3" evidence="3"/>
<dbReference type="PRINTS" id="PR00344">
    <property type="entry name" value="BCTRLSENSOR"/>
</dbReference>
<dbReference type="InterPro" id="IPR036097">
    <property type="entry name" value="HisK_dim/P_sf"/>
</dbReference>
<evidence type="ECO:0000256" key="2">
    <source>
        <dbReference type="ARBA" id="ARBA00004370"/>
    </source>
</evidence>
<evidence type="ECO:0000256" key="9">
    <source>
        <dbReference type="ARBA" id="ARBA00023012"/>
    </source>
</evidence>
<keyword evidence="9" id="KW-0902">Two-component regulatory system</keyword>
<keyword evidence="4" id="KW-0597">Phosphoprotein</keyword>
<dbReference type="Gene3D" id="3.30.565.10">
    <property type="entry name" value="Histidine kinase-like ATPase, C-terminal domain"/>
    <property type="match status" value="1"/>
</dbReference>
<evidence type="ECO:0000256" key="3">
    <source>
        <dbReference type="ARBA" id="ARBA00012438"/>
    </source>
</evidence>
<dbReference type="SMART" id="SM00387">
    <property type="entry name" value="HATPase_c"/>
    <property type="match status" value="1"/>
</dbReference>
<evidence type="ECO:0000256" key="1">
    <source>
        <dbReference type="ARBA" id="ARBA00000085"/>
    </source>
</evidence>
<evidence type="ECO:0000259" key="12">
    <source>
        <dbReference type="PROSITE" id="PS50109"/>
    </source>
</evidence>
<evidence type="ECO:0000256" key="10">
    <source>
        <dbReference type="ARBA" id="ARBA00023136"/>
    </source>
</evidence>
<accession>A0ABM6JPL6</accession>
<keyword evidence="8 11" id="KW-1133">Transmembrane helix</keyword>
<dbReference type="InterPro" id="IPR003594">
    <property type="entry name" value="HATPase_dom"/>
</dbReference>
<comment type="catalytic activity">
    <reaction evidence="1">
        <text>ATP + protein L-histidine = ADP + protein N-phospho-L-histidine.</text>
        <dbReference type="EC" id="2.7.13.3"/>
    </reaction>
</comment>
<dbReference type="PANTHER" id="PTHR45436:SF4">
    <property type="entry name" value="SENSOR PROTEIN PHOQ"/>
    <property type="match status" value="1"/>
</dbReference>
<dbReference type="SUPFAM" id="SSF55874">
    <property type="entry name" value="ATPase domain of HSP90 chaperone/DNA topoisomerase II/histidine kinase"/>
    <property type="match status" value="1"/>
</dbReference>
<keyword evidence="7" id="KW-0418">Kinase</keyword>
<dbReference type="PROSITE" id="PS50885">
    <property type="entry name" value="HAMP"/>
    <property type="match status" value="1"/>
</dbReference>
<dbReference type="InterPro" id="IPR050428">
    <property type="entry name" value="TCS_sensor_his_kinase"/>
</dbReference>
<evidence type="ECO:0000256" key="11">
    <source>
        <dbReference type="SAM" id="Phobius"/>
    </source>
</evidence>
<gene>
    <name evidence="14" type="ORF">SJ2017_3024</name>
</gene>
<dbReference type="SUPFAM" id="SSF47384">
    <property type="entry name" value="Homodimeric domain of signal transducing histidine kinase"/>
    <property type="match status" value="1"/>
</dbReference>
<feature type="domain" description="HAMP" evidence="13">
    <location>
        <begin position="226"/>
        <end position="277"/>
    </location>
</feature>
<evidence type="ECO:0000256" key="5">
    <source>
        <dbReference type="ARBA" id="ARBA00022679"/>
    </source>
</evidence>
<evidence type="ECO:0000256" key="4">
    <source>
        <dbReference type="ARBA" id="ARBA00022553"/>
    </source>
</evidence>
<dbReference type="InterPro" id="IPR003660">
    <property type="entry name" value="HAMP_dom"/>
</dbReference>
<evidence type="ECO:0000256" key="6">
    <source>
        <dbReference type="ARBA" id="ARBA00022692"/>
    </source>
</evidence>
<dbReference type="Gene3D" id="1.10.287.130">
    <property type="match status" value="1"/>
</dbReference>
<dbReference type="PROSITE" id="PS50109">
    <property type="entry name" value="HIS_KIN"/>
    <property type="match status" value="1"/>
</dbReference>
<proteinExistence type="predicted"/>
<feature type="domain" description="Histidine kinase" evidence="12">
    <location>
        <begin position="285"/>
        <end position="478"/>
    </location>
</feature>
<dbReference type="InterPro" id="IPR005467">
    <property type="entry name" value="His_kinase_dom"/>
</dbReference>
<keyword evidence="15" id="KW-1185">Reference proteome</keyword>
<comment type="subcellular location">
    <subcellularLocation>
        <location evidence="2">Membrane</location>
    </subcellularLocation>
</comment>
<dbReference type="InterPro" id="IPR004358">
    <property type="entry name" value="Sig_transdc_His_kin-like_C"/>
</dbReference>
<keyword evidence="5" id="KW-0808">Transferase</keyword>
<evidence type="ECO:0000256" key="7">
    <source>
        <dbReference type="ARBA" id="ARBA00022777"/>
    </source>
</evidence>
<keyword evidence="10 11" id="KW-0472">Membrane</keyword>
<feature type="transmembrane region" description="Helical" evidence="11">
    <location>
        <begin position="37"/>
        <end position="60"/>
    </location>
</feature>
<dbReference type="EMBL" id="CP020472">
    <property type="protein sequence ID" value="ARD23301.1"/>
    <property type="molecule type" value="Genomic_DNA"/>
</dbReference>
<dbReference type="InterPro" id="IPR036890">
    <property type="entry name" value="HATPase_C_sf"/>
</dbReference>
<dbReference type="Proteomes" id="UP000191820">
    <property type="component" value="Chromosome"/>
</dbReference>
<reference evidence="14 15" key="1">
    <citation type="submission" date="2017-03" db="EMBL/GenBank/DDBJ databases">
        <title>Genome sequencing of Shewanella japonica KCTC 22435.</title>
        <authorList>
            <person name="Kim K.M."/>
        </authorList>
    </citation>
    <scope>NUCLEOTIDE SEQUENCE [LARGE SCALE GENOMIC DNA]</scope>
    <source>
        <strain evidence="14 15">KCTC 22435</strain>
    </source>
</reference>
<keyword evidence="6 11" id="KW-0812">Transmembrane</keyword>
<organism evidence="14 15">
    <name type="scientific">Shewanella japonica</name>
    <dbReference type="NCBI Taxonomy" id="93973"/>
    <lineage>
        <taxon>Bacteria</taxon>
        <taxon>Pseudomonadati</taxon>
        <taxon>Pseudomonadota</taxon>
        <taxon>Gammaproteobacteria</taxon>
        <taxon>Alteromonadales</taxon>
        <taxon>Shewanellaceae</taxon>
        <taxon>Shewanella</taxon>
    </lineage>
</organism>
<feature type="transmembrane region" description="Helical" evidence="11">
    <location>
        <begin position="206"/>
        <end position="227"/>
    </location>
</feature>
<dbReference type="PANTHER" id="PTHR45436">
    <property type="entry name" value="SENSOR HISTIDINE KINASE YKOH"/>
    <property type="match status" value="1"/>
</dbReference>
<protein>
    <recommendedName>
        <fullName evidence="3">histidine kinase</fullName>
        <ecNumber evidence="3">2.7.13.3</ecNumber>
    </recommendedName>
</protein>